<dbReference type="EMBL" id="QFFZ01000042">
    <property type="protein sequence ID" value="TEB09609.1"/>
    <property type="molecule type" value="Genomic_DNA"/>
</dbReference>
<accession>A0A4Y7RLJ5</accession>
<dbReference type="Proteomes" id="UP000297597">
    <property type="component" value="Unassembled WGS sequence"/>
</dbReference>
<sequence>MRLCSLSYISYYTMHPFPDGLTKQSTLNFPLIGGVRVCYIATAKEYK</sequence>
<gene>
    <name evidence="1" type="ORF">Pmgp_02978</name>
</gene>
<reference evidence="1 2" key="1">
    <citation type="journal article" date="2018" name="Environ. Microbiol.">
        <title>Novel energy conservation strategies and behaviour of Pelotomaculum schinkii driving syntrophic propionate catabolism.</title>
        <authorList>
            <person name="Hidalgo-Ahumada C.A.P."/>
            <person name="Nobu M.K."/>
            <person name="Narihiro T."/>
            <person name="Tamaki H."/>
            <person name="Liu W.T."/>
            <person name="Kamagata Y."/>
            <person name="Stams A.J.M."/>
            <person name="Imachi H."/>
            <person name="Sousa D.Z."/>
        </authorList>
    </citation>
    <scope>NUCLEOTIDE SEQUENCE [LARGE SCALE GENOMIC DNA]</scope>
    <source>
        <strain evidence="1 2">MGP</strain>
    </source>
</reference>
<evidence type="ECO:0000313" key="2">
    <source>
        <dbReference type="Proteomes" id="UP000297597"/>
    </source>
</evidence>
<organism evidence="1 2">
    <name type="scientific">Pelotomaculum propionicicum</name>
    <dbReference type="NCBI Taxonomy" id="258475"/>
    <lineage>
        <taxon>Bacteria</taxon>
        <taxon>Bacillati</taxon>
        <taxon>Bacillota</taxon>
        <taxon>Clostridia</taxon>
        <taxon>Eubacteriales</taxon>
        <taxon>Desulfotomaculaceae</taxon>
        <taxon>Pelotomaculum</taxon>
    </lineage>
</organism>
<name>A0A4Y7RLJ5_9FIRM</name>
<protein>
    <submittedName>
        <fullName evidence="1">Uncharacterized protein</fullName>
    </submittedName>
</protein>
<evidence type="ECO:0000313" key="1">
    <source>
        <dbReference type="EMBL" id="TEB09609.1"/>
    </source>
</evidence>
<proteinExistence type="predicted"/>
<keyword evidence="2" id="KW-1185">Reference proteome</keyword>
<dbReference type="AlphaFoldDB" id="A0A4Y7RLJ5"/>
<comment type="caution">
    <text evidence="1">The sequence shown here is derived from an EMBL/GenBank/DDBJ whole genome shotgun (WGS) entry which is preliminary data.</text>
</comment>